<proteinExistence type="predicted"/>
<reference evidence="2" key="1">
    <citation type="journal article" date="2011" name="PLoS Genet.">
        <title>Azospirillum genomes reveal transition of bacteria from aquatic to terrestrial environments.</title>
        <authorList>
            <person name="Wisniewski-Dye F."/>
            <person name="Borziak K."/>
            <person name="Khalsa-Moyers G."/>
            <person name="Alexandre G."/>
            <person name="Sukharnikov L.O."/>
            <person name="Wuichet K."/>
            <person name="Hurst G.B."/>
            <person name="McDonald W.H."/>
            <person name="Robertson J.S."/>
            <person name="Barbe V."/>
            <person name="Calteau A."/>
            <person name="Rouy Z."/>
            <person name="Mangenot S."/>
            <person name="Prigent-Combaret C."/>
            <person name="Normand P."/>
            <person name="Boyer M."/>
            <person name="Siguier P."/>
            <person name="Dessaux Y."/>
            <person name="Elmerich C."/>
            <person name="Condemine G."/>
            <person name="Krishnen G."/>
            <person name="Kennedy I."/>
            <person name="Paterson A.H."/>
            <person name="Gonzalez V."/>
            <person name="Mavingui P."/>
            <person name="Zhulin I.B."/>
        </authorList>
    </citation>
    <scope>NUCLEOTIDE SEQUENCE [LARGE SCALE GENOMIC DNA]</scope>
    <source>
        <strain evidence="2">4B</strain>
    </source>
</reference>
<dbReference type="Proteomes" id="UP000005667">
    <property type="component" value="Plasmid AZO_p6"/>
</dbReference>
<keyword evidence="1" id="KW-0614">Plasmid</keyword>
<name>G7ZJ05_AZOL4</name>
<evidence type="ECO:0000313" key="1">
    <source>
        <dbReference type="EMBL" id="CBS91521.1"/>
    </source>
</evidence>
<dbReference type="KEGG" id="ali:AZOLI_p60103"/>
<sequence>MGDTDNHGRNTALQKRPDGWIGLTPRFDFAPMVLDPGVIAPSTRWECLRGGGFPIRFERICEAVAAVTGDDRLGRRMAGALSAKADAVAALPETARAHGVPEPVIARAFAACGELAAALASLPSSDTGLEDGDAAP</sequence>
<protein>
    <recommendedName>
        <fullName evidence="3">HipA-like C-terminal domain-containing protein</fullName>
    </recommendedName>
</protein>
<dbReference type="EMBL" id="FQ311874">
    <property type="protein sequence ID" value="CBS91521.1"/>
    <property type="molecule type" value="Genomic_DNA"/>
</dbReference>
<dbReference type="HOGENOM" id="CLU_1871163_0_0_5"/>
<dbReference type="OrthoDB" id="9805913at2"/>
<organism evidence="1 2">
    <name type="scientific">Azospirillum lipoferum (strain 4B)</name>
    <dbReference type="NCBI Taxonomy" id="862719"/>
    <lineage>
        <taxon>Bacteria</taxon>
        <taxon>Pseudomonadati</taxon>
        <taxon>Pseudomonadota</taxon>
        <taxon>Alphaproteobacteria</taxon>
        <taxon>Rhodospirillales</taxon>
        <taxon>Azospirillaceae</taxon>
        <taxon>Azospirillum</taxon>
    </lineage>
</organism>
<evidence type="ECO:0008006" key="3">
    <source>
        <dbReference type="Google" id="ProtNLM"/>
    </source>
</evidence>
<dbReference type="AlphaFoldDB" id="G7ZJ05"/>
<accession>G7ZJ05</accession>
<keyword evidence="2" id="KW-1185">Reference proteome</keyword>
<evidence type="ECO:0000313" key="2">
    <source>
        <dbReference type="Proteomes" id="UP000005667"/>
    </source>
</evidence>
<gene>
    <name evidence="1" type="ordered locus">AZOLI_p60103</name>
</gene>
<geneLocation type="plasmid" evidence="1 2">
    <name>AZO_p6</name>
</geneLocation>